<evidence type="ECO:0000313" key="1">
    <source>
        <dbReference type="EMBL" id="GAH37957.1"/>
    </source>
</evidence>
<gene>
    <name evidence="1" type="ORF">S03H2_20548</name>
</gene>
<sequence length="163" mass="18706">MTTRYEFYFNEAYALEHNPALMCLGTSGGYGLTRRAMVQAVENGNMQEGRIHFFLLVQQTYKETSDDALEIGCTVDDLLNQWHSDIVANPNTDANQEIRHYLRTRVMEDSPMDTHPDPMCIPTMATVDWVDSDCTSYAQDLKRHIDWIIDDGFVDPMDPSVIY</sequence>
<dbReference type="AlphaFoldDB" id="X1EZE7"/>
<protein>
    <submittedName>
        <fullName evidence="1">Uncharacterized protein</fullName>
    </submittedName>
</protein>
<dbReference type="EMBL" id="BARU01010839">
    <property type="protein sequence ID" value="GAH37957.1"/>
    <property type="molecule type" value="Genomic_DNA"/>
</dbReference>
<comment type="caution">
    <text evidence="1">The sequence shown here is derived from an EMBL/GenBank/DDBJ whole genome shotgun (WGS) entry which is preliminary data.</text>
</comment>
<accession>X1EZE7</accession>
<organism evidence="1">
    <name type="scientific">marine sediment metagenome</name>
    <dbReference type="NCBI Taxonomy" id="412755"/>
    <lineage>
        <taxon>unclassified sequences</taxon>
        <taxon>metagenomes</taxon>
        <taxon>ecological metagenomes</taxon>
    </lineage>
</organism>
<reference evidence="1" key="1">
    <citation type="journal article" date="2014" name="Front. Microbiol.">
        <title>High frequency of phylogenetically diverse reductive dehalogenase-homologous genes in deep subseafloor sedimentary metagenomes.</title>
        <authorList>
            <person name="Kawai M."/>
            <person name="Futagami T."/>
            <person name="Toyoda A."/>
            <person name="Takaki Y."/>
            <person name="Nishi S."/>
            <person name="Hori S."/>
            <person name="Arai W."/>
            <person name="Tsubouchi T."/>
            <person name="Morono Y."/>
            <person name="Uchiyama I."/>
            <person name="Ito T."/>
            <person name="Fujiyama A."/>
            <person name="Inagaki F."/>
            <person name="Takami H."/>
        </authorList>
    </citation>
    <scope>NUCLEOTIDE SEQUENCE</scope>
    <source>
        <strain evidence="1">Expedition CK06-06</strain>
    </source>
</reference>
<proteinExistence type="predicted"/>
<name>X1EZE7_9ZZZZ</name>